<keyword evidence="5" id="KW-1185">Reference proteome</keyword>
<dbReference type="Proteomes" id="UP000663848">
    <property type="component" value="Unassembled WGS sequence"/>
</dbReference>
<organism evidence="3 4">
    <name type="scientific">Rotaria socialis</name>
    <dbReference type="NCBI Taxonomy" id="392032"/>
    <lineage>
        <taxon>Eukaryota</taxon>
        <taxon>Metazoa</taxon>
        <taxon>Spiralia</taxon>
        <taxon>Gnathifera</taxon>
        <taxon>Rotifera</taxon>
        <taxon>Eurotatoria</taxon>
        <taxon>Bdelloidea</taxon>
        <taxon>Philodinida</taxon>
        <taxon>Philodinidae</taxon>
        <taxon>Rotaria</taxon>
    </lineage>
</organism>
<feature type="non-terminal residue" evidence="3">
    <location>
        <position position="47"/>
    </location>
</feature>
<evidence type="ECO:0000313" key="4">
    <source>
        <dbReference type="Proteomes" id="UP000663848"/>
    </source>
</evidence>
<dbReference type="EMBL" id="CAJOBP010084612">
    <property type="protein sequence ID" value="CAF4926247.1"/>
    <property type="molecule type" value="Genomic_DNA"/>
</dbReference>
<proteinExistence type="predicted"/>
<comment type="caution">
    <text evidence="3">The sequence shown here is derived from an EMBL/GenBank/DDBJ whole genome shotgun (WGS) entry which is preliminary data.</text>
</comment>
<evidence type="ECO:0000313" key="5">
    <source>
        <dbReference type="Proteomes" id="UP000663873"/>
    </source>
</evidence>
<name>A0A822G1F9_9BILA</name>
<feature type="compositionally biased region" description="Polar residues" evidence="1">
    <location>
        <begin position="1"/>
        <end position="29"/>
    </location>
</feature>
<evidence type="ECO:0000313" key="2">
    <source>
        <dbReference type="EMBL" id="CAF4926247.1"/>
    </source>
</evidence>
<gene>
    <name evidence="3" type="ORF">QYT958_LOCUS47925</name>
    <name evidence="2" type="ORF">UJA718_LOCUS46661</name>
</gene>
<sequence>GGHSPTLSIRSDTLTPSPNLRQRTTQSTIKSEKNADSIGLSSRPSDG</sequence>
<feature type="region of interest" description="Disordered" evidence="1">
    <location>
        <begin position="1"/>
        <end position="47"/>
    </location>
</feature>
<evidence type="ECO:0000313" key="3">
    <source>
        <dbReference type="EMBL" id="CAF5143463.1"/>
    </source>
</evidence>
<accession>A0A822G1F9</accession>
<reference evidence="3" key="1">
    <citation type="submission" date="2021-02" db="EMBL/GenBank/DDBJ databases">
        <authorList>
            <person name="Nowell W R."/>
        </authorList>
    </citation>
    <scope>NUCLEOTIDE SEQUENCE</scope>
</reference>
<dbReference type="AlphaFoldDB" id="A0A822G1F9"/>
<feature type="non-terminal residue" evidence="3">
    <location>
        <position position="1"/>
    </location>
</feature>
<dbReference type="EMBL" id="CAJOBR010092919">
    <property type="protein sequence ID" value="CAF5143463.1"/>
    <property type="molecule type" value="Genomic_DNA"/>
</dbReference>
<dbReference type="Proteomes" id="UP000663873">
    <property type="component" value="Unassembled WGS sequence"/>
</dbReference>
<evidence type="ECO:0000256" key="1">
    <source>
        <dbReference type="SAM" id="MobiDB-lite"/>
    </source>
</evidence>
<protein>
    <submittedName>
        <fullName evidence="3">Uncharacterized protein</fullName>
    </submittedName>
</protein>